<dbReference type="GO" id="GO:0009086">
    <property type="term" value="P:methionine biosynthetic process"/>
    <property type="evidence" value="ECO:0007669"/>
    <property type="project" value="UniProtKB-KW"/>
</dbReference>
<keyword evidence="8" id="KW-0486">Methionine biosynthesis</keyword>
<evidence type="ECO:0000313" key="15">
    <source>
        <dbReference type="CGD" id="CAL0000159329"/>
    </source>
</evidence>
<evidence type="ECO:0000256" key="3">
    <source>
        <dbReference type="ARBA" id="ARBA00022605"/>
    </source>
</evidence>
<evidence type="ECO:0000256" key="1">
    <source>
        <dbReference type="ARBA" id="ARBA00005879"/>
    </source>
</evidence>
<dbReference type="Pfam" id="PF13241">
    <property type="entry name" value="NAD_binding_7"/>
    <property type="match status" value="1"/>
</dbReference>
<dbReference type="PANTHER" id="PTHR45790">
    <property type="entry name" value="SIROHEME SYNTHASE-RELATED"/>
    <property type="match status" value="1"/>
</dbReference>
<evidence type="ECO:0000313" key="16">
    <source>
        <dbReference type="EMBL" id="CAX43521.1"/>
    </source>
</evidence>
<dbReference type="Gene3D" id="3.30.950.10">
    <property type="entry name" value="Methyltransferase, Cobalt-precorrin-4 Transmethylase, Domain 2"/>
    <property type="match status" value="1"/>
</dbReference>
<dbReference type="NCBIfam" id="TIGR01469">
    <property type="entry name" value="cobA_cysG_Cterm"/>
    <property type="match status" value="1"/>
</dbReference>
<evidence type="ECO:0000256" key="5">
    <source>
        <dbReference type="ARBA" id="ARBA00022691"/>
    </source>
</evidence>
<dbReference type="SUPFAM" id="SSF53790">
    <property type="entry name" value="Tetrapyrrole methylase"/>
    <property type="match status" value="1"/>
</dbReference>
<dbReference type="OrthoDB" id="508204at2759"/>
<dbReference type="Proteomes" id="UP000002605">
    <property type="component" value="Chromosome 2"/>
</dbReference>
<proteinExistence type="inferred from homology"/>
<evidence type="ECO:0000313" key="17">
    <source>
        <dbReference type="Proteomes" id="UP000002605"/>
    </source>
</evidence>
<keyword evidence="9" id="KW-0627">Porphyrin biosynthesis</keyword>
<dbReference type="PROSITE" id="PS00840">
    <property type="entry name" value="SUMT_2"/>
    <property type="match status" value="1"/>
</dbReference>
<keyword evidence="6" id="KW-0560">Oxidoreductase</keyword>
<accession>B9WAV1</accession>
<evidence type="ECO:0000256" key="11">
    <source>
        <dbReference type="ARBA" id="ARBA00055636"/>
    </source>
</evidence>
<keyword evidence="5" id="KW-0949">S-adenosyl-L-methionine</keyword>
<dbReference type="RefSeq" id="XP_002418221.1">
    <property type="nucleotide sequence ID" value="XM_002418176.1"/>
</dbReference>
<dbReference type="Gene3D" id="3.40.50.720">
    <property type="entry name" value="NAD(P)-binding Rossmann-like Domain"/>
    <property type="match status" value="1"/>
</dbReference>
<evidence type="ECO:0000256" key="9">
    <source>
        <dbReference type="ARBA" id="ARBA00023244"/>
    </source>
</evidence>
<dbReference type="GO" id="GO:0004851">
    <property type="term" value="F:uroporphyrin-III C-methyltransferase activity"/>
    <property type="evidence" value="ECO:0007669"/>
    <property type="project" value="UniProtKB-EC"/>
</dbReference>
<dbReference type="GeneID" id="8045781"/>
<dbReference type="InterPro" id="IPR006366">
    <property type="entry name" value="CobA/CysG_C"/>
</dbReference>
<comment type="similarity">
    <text evidence="1 12">Belongs to the precorrin methyltransferase family.</text>
</comment>
<dbReference type="HOGENOM" id="CLU_011276_2_2_1"/>
<keyword evidence="7" id="KW-0520">NAD</keyword>
<keyword evidence="3" id="KW-0028">Amino-acid biosynthesis</keyword>
<organism evidence="16 17">
    <name type="scientific">Candida dubliniensis (strain CD36 / ATCC MYA-646 / CBS 7987 / NCPF 3949 / NRRL Y-17841)</name>
    <name type="common">Yeast</name>
    <dbReference type="NCBI Taxonomy" id="573826"/>
    <lineage>
        <taxon>Eukaryota</taxon>
        <taxon>Fungi</taxon>
        <taxon>Dikarya</taxon>
        <taxon>Ascomycota</taxon>
        <taxon>Saccharomycotina</taxon>
        <taxon>Pichiomycetes</taxon>
        <taxon>Debaryomycetaceae</taxon>
        <taxon>Candida/Lodderomyces clade</taxon>
        <taxon>Candida</taxon>
    </lineage>
</organism>
<protein>
    <submittedName>
        <fullName evidence="16">Uroporphyrin-III c-methyltransferase, putative</fullName>
        <ecNumber evidence="16">2.1.1.107</ecNumber>
    </submittedName>
</protein>
<comment type="catalytic activity">
    <reaction evidence="10">
        <text>uroporphyrinogen III + 2 S-adenosyl-L-methionine = precorrin-2 + 2 S-adenosyl-L-homocysteine + H(+)</text>
        <dbReference type="Rhea" id="RHEA:32459"/>
        <dbReference type="ChEBI" id="CHEBI:15378"/>
        <dbReference type="ChEBI" id="CHEBI:57308"/>
        <dbReference type="ChEBI" id="CHEBI:57856"/>
        <dbReference type="ChEBI" id="CHEBI:58827"/>
        <dbReference type="ChEBI" id="CHEBI:59789"/>
        <dbReference type="EC" id="2.1.1.107"/>
    </reaction>
</comment>
<dbReference type="FunFam" id="3.40.1010.10:FF:000006">
    <property type="entry name" value="Siroheme synthase, putative"/>
    <property type="match status" value="1"/>
</dbReference>
<dbReference type="InterPro" id="IPR035996">
    <property type="entry name" value="4pyrrol_Methylase_sf"/>
</dbReference>
<dbReference type="InterPro" id="IPR014777">
    <property type="entry name" value="4pyrrole_Mease_sub1"/>
</dbReference>
<dbReference type="Gene3D" id="3.40.1010.10">
    <property type="entry name" value="Cobalt-precorrin-4 Transmethylase, Domain 1"/>
    <property type="match status" value="1"/>
</dbReference>
<evidence type="ECO:0000256" key="10">
    <source>
        <dbReference type="ARBA" id="ARBA00052360"/>
    </source>
</evidence>
<dbReference type="eggNOG" id="KOG1527">
    <property type="taxonomic scope" value="Eukaryota"/>
</dbReference>
<dbReference type="CGD" id="CAL0000159329">
    <property type="gene designation" value="Cd36_17440"/>
</dbReference>
<comment type="function">
    <text evidence="11">Siroheme synthase involved in methionine biosynthesis.</text>
</comment>
<name>B9WAV1_CANDC</name>
<feature type="domain" description="Siroheme synthase central" evidence="14">
    <location>
        <begin position="139"/>
        <end position="164"/>
    </location>
</feature>
<dbReference type="KEGG" id="cdu:CD36_17440"/>
<dbReference type="GO" id="GO:0016491">
    <property type="term" value="F:oxidoreductase activity"/>
    <property type="evidence" value="ECO:0007669"/>
    <property type="project" value="UniProtKB-KW"/>
</dbReference>
<dbReference type="InterPro" id="IPR012066">
    <property type="entry name" value="Met1_fungi"/>
</dbReference>
<dbReference type="EC" id="2.1.1.107" evidence="16"/>
<gene>
    <name evidence="15" type="ordered locus">Cd36_17440</name>
    <name evidence="16" type="ORF">CD36_17440</name>
</gene>
<dbReference type="EMBL" id="FM992689">
    <property type="protein sequence ID" value="CAX43521.1"/>
    <property type="molecule type" value="Genomic_DNA"/>
</dbReference>
<dbReference type="Pfam" id="PF14824">
    <property type="entry name" value="Sirohm_synth_M"/>
    <property type="match status" value="1"/>
</dbReference>
<dbReference type="InterPro" id="IPR000878">
    <property type="entry name" value="4pyrrol_Mease"/>
</dbReference>
<dbReference type="InterPro" id="IPR003043">
    <property type="entry name" value="Uropor_MeTrfase_CS"/>
</dbReference>
<feature type="domain" description="Tetrapyrrole methylase" evidence="13">
    <location>
        <begin position="272"/>
        <end position="481"/>
    </location>
</feature>
<reference evidence="16 17" key="1">
    <citation type="journal article" date="2009" name="Genome Res.">
        <title>Comparative genomics of the fungal pathogens Candida dubliniensis and Candida albicans.</title>
        <authorList>
            <person name="Jackson A.P."/>
            <person name="Gamble J.A."/>
            <person name="Yeomans T."/>
            <person name="Moran G.P."/>
            <person name="Saunders D."/>
            <person name="Harris D."/>
            <person name="Aslett M."/>
            <person name="Barrell J.F."/>
            <person name="Butler G."/>
            <person name="Citiulo F."/>
            <person name="Coleman D.C."/>
            <person name="de Groot P.W.J."/>
            <person name="Goodwin T.J."/>
            <person name="Quail M.A."/>
            <person name="McQuillan J."/>
            <person name="Munro C.A."/>
            <person name="Pain A."/>
            <person name="Poulter R.T."/>
            <person name="Rajandream M.A."/>
            <person name="Renauld H."/>
            <person name="Spiering M.J."/>
            <person name="Tivey A."/>
            <person name="Gow N.A.R."/>
            <person name="Barrell B."/>
            <person name="Sullivan D.J."/>
            <person name="Berriman M."/>
        </authorList>
    </citation>
    <scope>NUCLEOTIDE SEQUENCE [LARGE SCALE GENOMIC DNA]</scope>
    <source>
        <strain evidence="17">CD36 / ATCC MYA-646 / CBS 7987 / NCPF 3949 / NRRL Y-17841</strain>
    </source>
</reference>
<dbReference type="InterPro" id="IPR014776">
    <property type="entry name" value="4pyrrole_Mease_sub2"/>
</dbReference>
<keyword evidence="2 12" id="KW-0489">Methyltransferase</keyword>
<keyword evidence="4 12" id="KW-0808">Transferase</keyword>
<evidence type="ECO:0000256" key="6">
    <source>
        <dbReference type="ARBA" id="ARBA00023002"/>
    </source>
</evidence>
<dbReference type="GO" id="GO:0032259">
    <property type="term" value="P:methylation"/>
    <property type="evidence" value="ECO:0007669"/>
    <property type="project" value="UniProtKB-KW"/>
</dbReference>
<dbReference type="GO" id="GO:0000103">
    <property type="term" value="P:sulfate assimilation"/>
    <property type="evidence" value="ECO:0007669"/>
    <property type="project" value="InterPro"/>
</dbReference>
<dbReference type="PANTHER" id="PTHR45790:SF6">
    <property type="entry name" value="UROPORPHYRINOGEN-III C-METHYLTRANSFERASE"/>
    <property type="match status" value="1"/>
</dbReference>
<sequence length="557" mass="61529">MTNLLTSNTTAGEIHLLIGYSAVSNTRITSIIESGANPILITDSQPQSFPPNMTQYVTNNRLEVVVDEDFSTKILHYLSTLGRPEVDHIVDRVFVSLSNSRLPLKQEIYQRCCKLRIPVNTTDSPDLCTFTMLSTYTSGDFQLGVTTNGKGCKLASRIKRELVNSLPRDIDVICKQVGQLRRQIQLEDKSESEHGEHEDDAINNHKFNTFVPEFNKTQEDLKLQRARWLSQIVEYYPLKQLGSISIKDLSSAYKLHKRANELEEGSKTGQMTLVGSGPGSVSLLTLGALQAIQTADLVLADKLVPQQVLDVIPTTHHTRLFIARKFPGNAEKAQEELLALGLEALKRGEKVVRLKQGDPYIFGRGGEEFNFFSQHGFTPVVVPGITSALAAPVLSNIPMTHRDVADQVLICTGTGRRGAVPSLPDFVPSRTTVFLMALHRVVELIPLLVNNKRWDENLPVAIVERASCPDQRVIRTTLSKVGAAVEACGSRPPGLLVTGYSCDVIWKRKISESLPWVVEEGCSSRDDSDLKRIVELVNGNCKESSVVGLNLQKEIAA</sequence>
<evidence type="ECO:0000256" key="12">
    <source>
        <dbReference type="RuleBase" id="RU003960"/>
    </source>
</evidence>
<dbReference type="SUPFAM" id="SSF75615">
    <property type="entry name" value="Siroheme synthase middle domains-like"/>
    <property type="match status" value="1"/>
</dbReference>
<evidence type="ECO:0000256" key="4">
    <source>
        <dbReference type="ARBA" id="ARBA00022679"/>
    </source>
</evidence>
<dbReference type="InterPro" id="IPR028281">
    <property type="entry name" value="Sirohaem_synthase_central"/>
</dbReference>
<dbReference type="AlphaFoldDB" id="B9WAV1"/>
<dbReference type="FunFam" id="3.40.50.720:FF:000504">
    <property type="entry name" value="Siroheme synthase, putative"/>
    <property type="match status" value="1"/>
</dbReference>
<evidence type="ECO:0000259" key="13">
    <source>
        <dbReference type="Pfam" id="PF00590"/>
    </source>
</evidence>
<evidence type="ECO:0000256" key="8">
    <source>
        <dbReference type="ARBA" id="ARBA00023167"/>
    </source>
</evidence>
<keyword evidence="17" id="KW-1185">Reference proteome</keyword>
<dbReference type="PROSITE" id="PS00839">
    <property type="entry name" value="SUMT_1"/>
    <property type="match status" value="1"/>
</dbReference>
<evidence type="ECO:0000259" key="14">
    <source>
        <dbReference type="Pfam" id="PF14824"/>
    </source>
</evidence>
<dbReference type="InterPro" id="IPR050161">
    <property type="entry name" value="Siro_Cobalamin_biosynth"/>
</dbReference>
<dbReference type="PIRSF" id="PIRSF036555">
    <property type="entry name" value="SUMT_yeast"/>
    <property type="match status" value="1"/>
</dbReference>
<dbReference type="GO" id="GO:0019354">
    <property type="term" value="P:siroheme biosynthetic process"/>
    <property type="evidence" value="ECO:0007669"/>
    <property type="project" value="InterPro"/>
</dbReference>
<evidence type="ECO:0000256" key="7">
    <source>
        <dbReference type="ARBA" id="ARBA00023027"/>
    </source>
</evidence>
<dbReference type="FunFam" id="3.30.950.10:FF:000005">
    <property type="entry name" value="Uroporphyrin-III c-methyltransferase, putative"/>
    <property type="match status" value="1"/>
</dbReference>
<dbReference type="Pfam" id="PF00590">
    <property type="entry name" value="TP_methylase"/>
    <property type="match status" value="1"/>
</dbReference>
<evidence type="ECO:0000256" key="2">
    <source>
        <dbReference type="ARBA" id="ARBA00022603"/>
    </source>
</evidence>
<dbReference type="CDD" id="cd11642">
    <property type="entry name" value="SUMT"/>
    <property type="match status" value="1"/>
</dbReference>